<organism evidence="1 2">
    <name type="scientific">Polyangium sorediatum</name>
    <dbReference type="NCBI Taxonomy" id="889274"/>
    <lineage>
        <taxon>Bacteria</taxon>
        <taxon>Pseudomonadati</taxon>
        <taxon>Myxococcota</taxon>
        <taxon>Polyangia</taxon>
        <taxon>Polyangiales</taxon>
        <taxon>Polyangiaceae</taxon>
        <taxon>Polyangium</taxon>
    </lineage>
</organism>
<name>A0ABT6P393_9BACT</name>
<evidence type="ECO:0008006" key="3">
    <source>
        <dbReference type="Google" id="ProtNLM"/>
    </source>
</evidence>
<proteinExistence type="predicted"/>
<protein>
    <recommendedName>
        <fullName evidence="3">LPS-assembly protein LptD</fullName>
    </recommendedName>
</protein>
<accession>A0ABT6P393</accession>
<dbReference type="RefSeq" id="WP_284721394.1">
    <property type="nucleotide sequence ID" value="NZ_JARZHI010000052.1"/>
</dbReference>
<dbReference type="EMBL" id="JARZHI010000052">
    <property type="protein sequence ID" value="MDI1435082.1"/>
    <property type="molecule type" value="Genomic_DNA"/>
</dbReference>
<keyword evidence="2" id="KW-1185">Reference proteome</keyword>
<comment type="caution">
    <text evidence="1">The sequence shown here is derived from an EMBL/GenBank/DDBJ whole genome shotgun (WGS) entry which is preliminary data.</text>
</comment>
<evidence type="ECO:0000313" key="2">
    <source>
        <dbReference type="Proteomes" id="UP001160301"/>
    </source>
</evidence>
<gene>
    <name evidence="1" type="ORF">QHF89_36600</name>
</gene>
<dbReference type="Proteomes" id="UP001160301">
    <property type="component" value="Unassembled WGS sequence"/>
</dbReference>
<sequence>MQARGQDQLGVAGEVQFRADEAHADPEHGKVELEGDVVVTYDRFRLTSRKLAITLGPNAVEMRGTARLTHCPCKDSPVSLEVSGARATGQGDIELRWPRLYFGALPIFVLPWLLVRPADRVGLLPPRFAMRGDDGALLGAGARFPWRGADGRLRAVELFASGYVQGGVELGARIEGPTMTGRFTWDRLRQDRFVADTHGFVRSDVRPDVRIAWDLDAIRGARGLVATPSLTAAAQPFDVGAASVTMQVSPGRGAGAILGTGLVARARRGEGPIVWGPTAFAGASGAVGRRGSWEANAALAMLSGQTNAPYARAEAGIEVAPRLGPVFTRARLGTRARFAGPEGAPVAWDAVAEARAEAFVTLEQSFAGAKDAAPLVHRISPRLEARGAVAQGAGAFFQAIRPDLGPALGLAAFGVSSSLGQAFGSSLEAEVKGGLVATTTGTSAVGWASAEGTRGPVSARIEAIASKGSVELPDEAGDGISALAELRVGFEDKTTVLLDVYGRAAGKGALARSLGGGLLLGDTIGLVAARGVLLGLGYSRPLFSGITGNIRADTDLWTRAIVGLGGALSYRHPDGCVALEVGGSRRAGRPGTDIWVSVDLVPPLPARAASR</sequence>
<evidence type="ECO:0000313" key="1">
    <source>
        <dbReference type="EMBL" id="MDI1435082.1"/>
    </source>
</evidence>
<reference evidence="1 2" key="1">
    <citation type="submission" date="2023-04" db="EMBL/GenBank/DDBJ databases">
        <title>The genome sequence of Polyangium sorediatum DSM14670.</title>
        <authorList>
            <person name="Zhang X."/>
        </authorList>
    </citation>
    <scope>NUCLEOTIDE SEQUENCE [LARGE SCALE GENOMIC DNA]</scope>
    <source>
        <strain evidence="1 2">DSM 14670</strain>
    </source>
</reference>